<organism evidence="1 2">
    <name type="scientific">Desulfurispirillum indicum (strain ATCC BAA-1389 / DSM 22839 / S5)</name>
    <dbReference type="NCBI Taxonomy" id="653733"/>
    <lineage>
        <taxon>Bacteria</taxon>
        <taxon>Pseudomonadati</taxon>
        <taxon>Chrysiogenota</taxon>
        <taxon>Chrysiogenia</taxon>
        <taxon>Chrysiogenales</taxon>
        <taxon>Chrysiogenaceae</taxon>
        <taxon>Desulfurispirillum</taxon>
    </lineage>
</organism>
<dbReference type="RefSeq" id="WP_013505363.1">
    <property type="nucleotide sequence ID" value="NC_014836.1"/>
</dbReference>
<keyword evidence="2" id="KW-1185">Reference proteome</keyword>
<gene>
    <name evidence="1" type="ordered locus">Selin_0731</name>
</gene>
<dbReference type="InterPro" id="IPR025906">
    <property type="entry name" value="YjfB_motility"/>
</dbReference>
<proteinExistence type="predicted"/>
<evidence type="ECO:0008006" key="3">
    <source>
        <dbReference type="Google" id="ProtNLM"/>
    </source>
</evidence>
<dbReference type="STRING" id="653733.Selin_0731"/>
<protein>
    <recommendedName>
        <fullName evidence="3">Motility protein</fullName>
    </recommendedName>
</protein>
<reference evidence="1 2" key="1">
    <citation type="submission" date="2010-12" db="EMBL/GenBank/DDBJ databases">
        <title>Complete sequence of Desulfurispirillum indicum S5.</title>
        <authorList>
            <consortium name="US DOE Joint Genome Institute"/>
            <person name="Lucas S."/>
            <person name="Copeland A."/>
            <person name="Lapidus A."/>
            <person name="Cheng J.-F."/>
            <person name="Goodwin L."/>
            <person name="Pitluck S."/>
            <person name="Chertkov O."/>
            <person name="Held B."/>
            <person name="Detter J.C."/>
            <person name="Han C."/>
            <person name="Tapia R."/>
            <person name="Land M."/>
            <person name="Hauser L."/>
            <person name="Kyrpides N."/>
            <person name="Ivanova N."/>
            <person name="Mikhailova N."/>
            <person name="Haggblom M."/>
            <person name="Rauschenbach I."/>
            <person name="Bini E."/>
            <person name="Woyke T."/>
        </authorList>
    </citation>
    <scope>NUCLEOTIDE SEQUENCE [LARGE SCALE GENOMIC DNA]</scope>
    <source>
        <strain evidence="2">ATCC BAA-1389 / DSM 22839 / S5</strain>
    </source>
</reference>
<name>E6W1U3_DESIS</name>
<dbReference type="AlphaFoldDB" id="E6W1U3"/>
<sequence>MIEGFAAAASQYQQGRIQYDYQMRVAKLSLDTMKDSGQAMVKMLDELPVARVSSTSVDVYA</sequence>
<evidence type="ECO:0000313" key="2">
    <source>
        <dbReference type="Proteomes" id="UP000002572"/>
    </source>
</evidence>
<dbReference type="EMBL" id="CP002432">
    <property type="protein sequence ID" value="ADU65475.1"/>
    <property type="molecule type" value="Genomic_DNA"/>
</dbReference>
<dbReference type="KEGG" id="din:Selin_0731"/>
<dbReference type="InParanoid" id="E6W1U3"/>
<dbReference type="HOGENOM" id="CLU_2914948_0_0_0"/>
<dbReference type="Proteomes" id="UP000002572">
    <property type="component" value="Chromosome"/>
</dbReference>
<evidence type="ECO:0000313" key="1">
    <source>
        <dbReference type="EMBL" id="ADU65475.1"/>
    </source>
</evidence>
<dbReference type="Pfam" id="PF14070">
    <property type="entry name" value="YjfB_motility"/>
    <property type="match status" value="1"/>
</dbReference>
<accession>E6W1U3</accession>